<dbReference type="PROSITE" id="PS00010">
    <property type="entry name" value="ASX_HYDROXYL"/>
    <property type="match status" value="2"/>
</dbReference>
<dbReference type="PROSITE" id="PS01187">
    <property type="entry name" value="EGF_CA"/>
    <property type="match status" value="1"/>
</dbReference>
<dbReference type="PROSITE" id="PS01186">
    <property type="entry name" value="EGF_2"/>
    <property type="match status" value="2"/>
</dbReference>
<dbReference type="SMART" id="SM00181">
    <property type="entry name" value="EGF"/>
    <property type="match status" value="3"/>
</dbReference>
<dbReference type="OrthoDB" id="283575at2759"/>
<dbReference type="CDD" id="cd00054">
    <property type="entry name" value="EGF_CA"/>
    <property type="match status" value="2"/>
</dbReference>
<dbReference type="InterPro" id="IPR009030">
    <property type="entry name" value="Growth_fac_rcpt_cys_sf"/>
</dbReference>
<organism evidence="5 6">
    <name type="scientific">Paramuricea clavata</name>
    <name type="common">Red gorgonian</name>
    <name type="synonym">Violescent sea-whip</name>
    <dbReference type="NCBI Taxonomy" id="317549"/>
    <lineage>
        <taxon>Eukaryota</taxon>
        <taxon>Metazoa</taxon>
        <taxon>Cnidaria</taxon>
        <taxon>Anthozoa</taxon>
        <taxon>Octocorallia</taxon>
        <taxon>Malacalcyonacea</taxon>
        <taxon>Plexauridae</taxon>
        <taxon>Paramuricea</taxon>
    </lineage>
</organism>
<feature type="disulfide bond" evidence="4">
    <location>
        <begin position="119"/>
        <end position="128"/>
    </location>
</feature>
<keyword evidence="6" id="KW-1185">Reference proteome</keyword>
<dbReference type="PROSITE" id="PS50026">
    <property type="entry name" value="EGF_3"/>
    <property type="match status" value="3"/>
</dbReference>
<dbReference type="AlphaFoldDB" id="A0A7D9E5Z2"/>
<dbReference type="PROSITE" id="PS00022">
    <property type="entry name" value="EGF_1"/>
    <property type="match status" value="3"/>
</dbReference>
<dbReference type="GO" id="GO:0007219">
    <property type="term" value="P:Notch signaling pathway"/>
    <property type="evidence" value="ECO:0007669"/>
    <property type="project" value="TreeGrafter"/>
</dbReference>
<dbReference type="Gene3D" id="2.10.25.10">
    <property type="entry name" value="Laminin"/>
    <property type="match status" value="3"/>
</dbReference>
<dbReference type="Pfam" id="PF00008">
    <property type="entry name" value="EGF"/>
    <property type="match status" value="1"/>
</dbReference>
<keyword evidence="2" id="KW-0677">Repeat</keyword>
<dbReference type="GO" id="GO:0005112">
    <property type="term" value="F:Notch binding"/>
    <property type="evidence" value="ECO:0007669"/>
    <property type="project" value="TreeGrafter"/>
</dbReference>
<dbReference type="FunFam" id="2.10.25.10:FF:000125">
    <property type="entry name" value="Neurogenic locus notch protein-like"/>
    <property type="match status" value="1"/>
</dbReference>
<accession>A0A7D9E5Z2</accession>
<dbReference type="GO" id="GO:0005509">
    <property type="term" value="F:calcium ion binding"/>
    <property type="evidence" value="ECO:0007669"/>
    <property type="project" value="InterPro"/>
</dbReference>
<dbReference type="InterPro" id="IPR018097">
    <property type="entry name" value="EGF_Ca-bd_CS"/>
</dbReference>
<evidence type="ECO:0000313" key="6">
    <source>
        <dbReference type="Proteomes" id="UP001152795"/>
    </source>
</evidence>
<dbReference type="Pfam" id="PF07645">
    <property type="entry name" value="EGF_CA"/>
    <property type="match status" value="1"/>
</dbReference>
<dbReference type="Pfam" id="PF07974">
    <property type="entry name" value="EGF_2"/>
    <property type="match status" value="1"/>
</dbReference>
<evidence type="ECO:0000256" key="2">
    <source>
        <dbReference type="ARBA" id="ARBA00022737"/>
    </source>
</evidence>
<dbReference type="SUPFAM" id="SSF57196">
    <property type="entry name" value="EGF/Laminin"/>
    <property type="match status" value="1"/>
</dbReference>
<proteinExistence type="predicted"/>
<dbReference type="InterPro" id="IPR000152">
    <property type="entry name" value="EGF-type_Asp/Asn_hydroxyl_site"/>
</dbReference>
<dbReference type="EMBL" id="CACRXK020003971">
    <property type="protein sequence ID" value="CAB4000968.1"/>
    <property type="molecule type" value="Genomic_DNA"/>
</dbReference>
<protein>
    <submittedName>
        <fullName evidence="5">Neurogenic locus Notch</fullName>
    </submittedName>
</protein>
<evidence type="ECO:0000256" key="3">
    <source>
        <dbReference type="ARBA" id="ARBA00023157"/>
    </source>
</evidence>
<reference evidence="5" key="1">
    <citation type="submission" date="2020-04" db="EMBL/GenBank/DDBJ databases">
        <authorList>
            <person name="Alioto T."/>
            <person name="Alioto T."/>
            <person name="Gomez Garrido J."/>
        </authorList>
    </citation>
    <scope>NUCLEOTIDE SEQUENCE</scope>
    <source>
        <strain evidence="5">A484AB</strain>
    </source>
</reference>
<evidence type="ECO:0000256" key="1">
    <source>
        <dbReference type="ARBA" id="ARBA00022536"/>
    </source>
</evidence>
<gene>
    <name evidence="5" type="ORF">PACLA_8A051375</name>
</gene>
<dbReference type="SUPFAM" id="SSF57184">
    <property type="entry name" value="Growth factor receptor domain"/>
    <property type="match status" value="1"/>
</dbReference>
<dbReference type="PANTHER" id="PTHR12916">
    <property type="entry name" value="CYTOCHROME C OXIDASE POLYPEPTIDE VIC-2"/>
    <property type="match status" value="1"/>
</dbReference>
<dbReference type="SMART" id="SM00179">
    <property type="entry name" value="EGF_CA"/>
    <property type="match status" value="2"/>
</dbReference>
<sequence length="163" mass="17338">MGGNKRANSHFRFCLDAACTSGSCQNGGTCSNNKCSCKSGFTGNQCDVDVDECNEFPGICQNKATCTNTKGSYACTCRAAYTGTNCSINIDGCKTDDGSSKCLNNGTCIDGEGEFSCKCQDPYIGSLCQWVDECKNVKNLCGKGVCDKHRNGSAICRCNRSRV</sequence>
<comment type="caution">
    <text evidence="4">Lacks conserved residue(s) required for the propagation of feature annotation.</text>
</comment>
<evidence type="ECO:0000256" key="4">
    <source>
        <dbReference type="PROSITE-ProRule" id="PRU00076"/>
    </source>
</evidence>
<keyword evidence="3 4" id="KW-1015">Disulfide bond</keyword>
<dbReference type="InterPro" id="IPR049883">
    <property type="entry name" value="NOTCH1_EGF-like"/>
</dbReference>
<dbReference type="InterPro" id="IPR000742">
    <property type="entry name" value="EGF"/>
</dbReference>
<comment type="caution">
    <text evidence="5">The sequence shown here is derived from an EMBL/GenBank/DDBJ whole genome shotgun (WGS) entry which is preliminary data.</text>
</comment>
<dbReference type="InterPro" id="IPR013111">
    <property type="entry name" value="EGF_extracell"/>
</dbReference>
<dbReference type="PANTHER" id="PTHR12916:SF13">
    <property type="entry name" value="SUSHI, VON WILLEBRAND FACTOR TYPE A, EGF AND PENTRAXIN DOMAIN-CONTAINING PROTEIN 1-LIKE"/>
    <property type="match status" value="1"/>
</dbReference>
<dbReference type="InterPro" id="IPR001881">
    <property type="entry name" value="EGF-like_Ca-bd_dom"/>
</dbReference>
<name>A0A7D9E5Z2_PARCT</name>
<keyword evidence="1 4" id="KW-0245">EGF-like domain</keyword>
<dbReference type="Proteomes" id="UP001152795">
    <property type="component" value="Unassembled WGS sequence"/>
</dbReference>
<evidence type="ECO:0000313" key="5">
    <source>
        <dbReference type="EMBL" id="CAB4000968.1"/>
    </source>
</evidence>
<feature type="disulfide bond" evidence="4">
    <location>
        <begin position="37"/>
        <end position="46"/>
    </location>
</feature>
<feature type="disulfide bond" evidence="4">
    <location>
        <begin position="77"/>
        <end position="86"/>
    </location>
</feature>